<accession>A0ABY3DYD4</accession>
<dbReference type="Proteomes" id="UP000320747">
    <property type="component" value="Unassembled WGS sequence"/>
</dbReference>
<dbReference type="RefSeq" id="WP_154880478.1">
    <property type="nucleotide sequence ID" value="NZ_JAADJX010000001.1"/>
</dbReference>
<feature type="transmembrane region" description="Helical" evidence="2">
    <location>
        <begin position="203"/>
        <end position="225"/>
    </location>
</feature>
<feature type="transmembrane region" description="Helical" evidence="2">
    <location>
        <begin position="74"/>
        <end position="99"/>
    </location>
</feature>
<dbReference type="Pfam" id="PF19877">
    <property type="entry name" value="DUF6350"/>
    <property type="match status" value="1"/>
</dbReference>
<dbReference type="InterPro" id="IPR045931">
    <property type="entry name" value="DUF6350"/>
</dbReference>
<feature type="compositionally biased region" description="Basic residues" evidence="1">
    <location>
        <begin position="27"/>
        <end position="51"/>
    </location>
</feature>
<sequence length="432" mass="45195">MREQREYSEASATSEPSEHSDADGRGQARRPRGGVEKRKRLRQGNRTRRAQQLRGRPEKADPAPQTWSERIRHYLGFVLVPNAVLGLGAIALCFAVLLIGGWPLSYLPMAIGETWLVGHGVPFEFDGVTLGAVPLLPALGAIAIVAARVRAATAHRVSILDLGVLLALTLLIPLTLSGIALFMVSDASAVYPVSAPPAALALFLPPALHFIGFCFGLRTVLWRALAKRGGVPEVLIDAALTALNAIRNLALAGGVVALVMLALHYQRVGDLVAAYPNLGAAGGLWLTLLCLLYLPNAAVTSMAVLLGGSFDYAGVSTSLFASGNVALPPLPLLAAVPESLPAWAPVCMLIPAGVILASLWKVQPTLAQAGATGVWGGVIGLILGVLTSGEAGAYGTVGPTAWKLGVLLLVWLAVLSLLVWAVAVFRSAKQDD</sequence>
<evidence type="ECO:0000256" key="1">
    <source>
        <dbReference type="SAM" id="MobiDB-lite"/>
    </source>
</evidence>
<feature type="transmembrane region" description="Helical" evidence="2">
    <location>
        <begin position="372"/>
        <end position="389"/>
    </location>
</feature>
<keyword evidence="4" id="KW-1185">Reference proteome</keyword>
<keyword evidence="2" id="KW-0472">Membrane</keyword>
<name>A0ABY3DYD4_9CORY</name>
<feature type="transmembrane region" description="Helical" evidence="2">
    <location>
        <begin position="401"/>
        <end position="425"/>
    </location>
</feature>
<feature type="compositionally biased region" description="Basic and acidic residues" evidence="1">
    <location>
        <begin position="16"/>
        <end position="26"/>
    </location>
</feature>
<evidence type="ECO:0000313" key="3">
    <source>
        <dbReference type="EMBL" id="TSJ71137.1"/>
    </source>
</evidence>
<proteinExistence type="predicted"/>
<keyword evidence="2" id="KW-0812">Transmembrane</keyword>
<feature type="transmembrane region" description="Helical" evidence="2">
    <location>
        <begin position="159"/>
        <end position="183"/>
    </location>
</feature>
<dbReference type="EMBL" id="VMHH01000012">
    <property type="protein sequence ID" value="TSJ71137.1"/>
    <property type="molecule type" value="Genomic_DNA"/>
</dbReference>
<organism evidence="3 4">
    <name type="scientific">Corynebacterium godavarianum</name>
    <dbReference type="NCBI Taxonomy" id="2054421"/>
    <lineage>
        <taxon>Bacteria</taxon>
        <taxon>Bacillati</taxon>
        <taxon>Actinomycetota</taxon>
        <taxon>Actinomycetes</taxon>
        <taxon>Mycobacteriales</taxon>
        <taxon>Corynebacteriaceae</taxon>
        <taxon>Corynebacterium</taxon>
    </lineage>
</organism>
<reference evidence="3 4" key="1">
    <citation type="submission" date="2019-07" db="EMBL/GenBank/DDBJ databases">
        <title>Draft genome of Corynebacterium godavarianum and other related strains.</title>
        <authorList>
            <person name="Bernier A.-M."/>
            <person name="Bernard K."/>
        </authorList>
    </citation>
    <scope>NUCLEOTIDE SEQUENCE [LARGE SCALE GENOMIC DNA]</scope>
    <source>
        <strain evidence="3 4">LMG 29598</strain>
    </source>
</reference>
<gene>
    <name evidence="3" type="ORF">FPH17_10725</name>
</gene>
<protein>
    <submittedName>
        <fullName evidence="3">Uncharacterized protein</fullName>
    </submittedName>
</protein>
<feature type="region of interest" description="Disordered" evidence="1">
    <location>
        <begin position="1"/>
        <end position="65"/>
    </location>
</feature>
<evidence type="ECO:0000313" key="4">
    <source>
        <dbReference type="Proteomes" id="UP000320747"/>
    </source>
</evidence>
<keyword evidence="2" id="KW-1133">Transmembrane helix</keyword>
<feature type="transmembrane region" description="Helical" evidence="2">
    <location>
        <begin position="342"/>
        <end position="360"/>
    </location>
</feature>
<feature type="transmembrane region" description="Helical" evidence="2">
    <location>
        <begin position="246"/>
        <end position="266"/>
    </location>
</feature>
<evidence type="ECO:0000256" key="2">
    <source>
        <dbReference type="SAM" id="Phobius"/>
    </source>
</evidence>
<comment type="caution">
    <text evidence="3">The sequence shown here is derived from an EMBL/GenBank/DDBJ whole genome shotgun (WGS) entry which is preliminary data.</text>
</comment>
<feature type="transmembrane region" description="Helical" evidence="2">
    <location>
        <begin position="128"/>
        <end position="147"/>
    </location>
</feature>